<evidence type="ECO:0000313" key="3">
    <source>
        <dbReference type="Proteomes" id="UP000230233"/>
    </source>
</evidence>
<dbReference type="PANTHER" id="PTHR31006">
    <property type="entry name" value="F-BOX DOMAIN-CONTAINING PROTEIN-RELATED-RELATED"/>
    <property type="match status" value="1"/>
</dbReference>
<accession>A0A2G5TYW3</accession>
<keyword evidence="3" id="KW-1185">Reference proteome</keyword>
<dbReference type="SMART" id="SM00256">
    <property type="entry name" value="FBOX"/>
    <property type="match status" value="1"/>
</dbReference>
<organism evidence="2 3">
    <name type="scientific">Caenorhabditis nigoni</name>
    <dbReference type="NCBI Taxonomy" id="1611254"/>
    <lineage>
        <taxon>Eukaryota</taxon>
        <taxon>Metazoa</taxon>
        <taxon>Ecdysozoa</taxon>
        <taxon>Nematoda</taxon>
        <taxon>Chromadorea</taxon>
        <taxon>Rhabditida</taxon>
        <taxon>Rhabditina</taxon>
        <taxon>Rhabditomorpha</taxon>
        <taxon>Rhabditoidea</taxon>
        <taxon>Rhabditidae</taxon>
        <taxon>Peloderinae</taxon>
        <taxon>Caenorhabditis</taxon>
    </lineage>
</organism>
<evidence type="ECO:0000259" key="1">
    <source>
        <dbReference type="SMART" id="SM00256"/>
    </source>
</evidence>
<dbReference type="InterPro" id="IPR042317">
    <property type="entry name" value="She-1-like"/>
</dbReference>
<evidence type="ECO:0000313" key="2">
    <source>
        <dbReference type="EMBL" id="PIC32474.1"/>
    </source>
</evidence>
<proteinExistence type="predicted"/>
<dbReference type="EMBL" id="PDUG01000004">
    <property type="protein sequence ID" value="PIC32474.1"/>
    <property type="molecule type" value="Genomic_DNA"/>
</dbReference>
<comment type="caution">
    <text evidence="2">The sequence shown here is derived from an EMBL/GenBank/DDBJ whole genome shotgun (WGS) entry which is preliminary data.</text>
</comment>
<sequence length="364" mass="42832">MSSDIDKLAEKTANLSIDPVYDTNWCDMPAEIKLECIGKMKFKERMSSDIEHLTDTTEKLAIDPVYDTNWCDMPDDIKLECIRKLEFKERCSLRCTAKAEKSLVDSQKIEFFRGDVYKTNAFQFYESEIVSLTKMNGKEFSIKLENPQEALKFLNHILKIGVFEHFIISPENATVRQGLINYPGIISSKTIKFNFCGTEIVVAVLQKMKHGVEFISMYCSEEFDHDFDKILEILQIQNVPYWFCNYYHKTDSLHKVARMWIDTQAKVGFTFQVSVYKKGSFEEFSEHFTDRIVSKNEKRVRIRTNNPDCHILLERGTVRYYGYIEFFRLLVISVKMKESEYDDNCKEWIMDMDPTIRCDSYDFL</sequence>
<dbReference type="AlphaFoldDB" id="A0A2G5TYW3"/>
<dbReference type="InterPro" id="IPR001810">
    <property type="entry name" value="F-box_dom"/>
</dbReference>
<dbReference type="PANTHER" id="PTHR31006:SF3">
    <property type="entry name" value="F-BOX DOMAIN-CONTAINING PROTEIN-RELATED"/>
    <property type="match status" value="1"/>
</dbReference>
<gene>
    <name evidence="2" type="primary">Cnig_chr_IV.g12790</name>
    <name evidence="2" type="ORF">B9Z55_012790</name>
</gene>
<feature type="domain" description="F-box" evidence="1">
    <location>
        <begin position="73"/>
        <end position="113"/>
    </location>
</feature>
<protein>
    <recommendedName>
        <fullName evidence="1">F-box domain-containing protein</fullName>
    </recommendedName>
</protein>
<name>A0A2G5TYW3_9PELO</name>
<reference evidence="3" key="1">
    <citation type="submission" date="2017-10" db="EMBL/GenBank/DDBJ databases">
        <title>Rapid genome shrinkage in a self-fertile nematode reveals novel sperm competition proteins.</title>
        <authorList>
            <person name="Yin D."/>
            <person name="Schwarz E.M."/>
            <person name="Thomas C.G."/>
            <person name="Felde R.L."/>
            <person name="Korf I.F."/>
            <person name="Cutter A.D."/>
            <person name="Schartner C.M."/>
            <person name="Ralston E.J."/>
            <person name="Meyer B.J."/>
            <person name="Haag E.S."/>
        </authorList>
    </citation>
    <scope>NUCLEOTIDE SEQUENCE [LARGE SCALE GENOMIC DNA]</scope>
    <source>
        <strain evidence="3">JU1422</strain>
    </source>
</reference>
<dbReference type="Pfam" id="PF00646">
    <property type="entry name" value="F-box"/>
    <property type="match status" value="1"/>
</dbReference>
<dbReference type="Proteomes" id="UP000230233">
    <property type="component" value="Chromosome IV"/>
</dbReference>